<proteinExistence type="predicted"/>
<comment type="caution">
    <text evidence="1">The sequence shown here is derived from an EMBL/GenBank/DDBJ whole genome shotgun (WGS) entry which is preliminary data.</text>
</comment>
<reference evidence="1 2" key="1">
    <citation type="submission" date="2024-09" db="EMBL/GenBank/DDBJ databases">
        <title>Novel species of the genus Pelomonas and Roseateles isolated from streams.</title>
        <authorList>
            <person name="Lu H."/>
        </authorList>
    </citation>
    <scope>NUCLEOTIDE SEQUENCE [LARGE SCALE GENOMIC DNA]</scope>
    <source>
        <strain evidence="1 2">BYS96W</strain>
    </source>
</reference>
<protein>
    <submittedName>
        <fullName evidence="1">Phage tail assembly chaperone</fullName>
    </submittedName>
</protein>
<dbReference type="Proteomes" id="UP001606305">
    <property type="component" value="Unassembled WGS sequence"/>
</dbReference>
<gene>
    <name evidence="1" type="ORF">ACG00X_13570</name>
</gene>
<sequence length="125" mass="13309">MTAKITLGKPPKTFAPVDVKFEMPDGTEGAIRCTFKYRSRKQFGAFLSQTFDAPDADGADPSVSDIMAAAVEKNGAYLVDVLDSWSLDEALNAENAAQLADEYPAAARAIMAAYGRAVSEGRLGN</sequence>
<dbReference type="EMBL" id="JBIGIA010000009">
    <property type="protein sequence ID" value="MFG6457866.1"/>
    <property type="molecule type" value="Genomic_DNA"/>
</dbReference>
<organism evidence="1 2">
    <name type="scientific">Pelomonas nitida</name>
    <dbReference type="NCBI Taxonomy" id="3299027"/>
    <lineage>
        <taxon>Bacteria</taxon>
        <taxon>Pseudomonadati</taxon>
        <taxon>Pseudomonadota</taxon>
        <taxon>Betaproteobacteria</taxon>
        <taxon>Burkholderiales</taxon>
        <taxon>Sphaerotilaceae</taxon>
        <taxon>Roseateles</taxon>
    </lineage>
</organism>
<evidence type="ECO:0000313" key="1">
    <source>
        <dbReference type="EMBL" id="MFG6457866.1"/>
    </source>
</evidence>
<dbReference type="Pfam" id="PF08748">
    <property type="entry name" value="Phage_TAC_4"/>
    <property type="match status" value="1"/>
</dbReference>
<accession>A0ABW7G7E4</accession>
<name>A0ABW7G7E4_9BURK</name>
<keyword evidence="2" id="KW-1185">Reference proteome</keyword>
<evidence type="ECO:0000313" key="2">
    <source>
        <dbReference type="Proteomes" id="UP001606305"/>
    </source>
</evidence>
<dbReference type="InterPro" id="IPR014859">
    <property type="entry name" value="Phage_TAC_4"/>
</dbReference>
<dbReference type="RefSeq" id="WP_394488721.1">
    <property type="nucleotide sequence ID" value="NZ_JBIGIA010000009.1"/>
</dbReference>